<dbReference type="InterPro" id="IPR050282">
    <property type="entry name" value="Cycloisomerase_2"/>
</dbReference>
<gene>
    <name evidence="2" type="ORF">AB5J55_23225</name>
</gene>
<dbReference type="RefSeq" id="WP_369272512.1">
    <property type="nucleotide sequence ID" value="NZ_CP163432.1"/>
</dbReference>
<dbReference type="InterPro" id="IPR015943">
    <property type="entry name" value="WD40/YVTN_repeat-like_dom_sf"/>
</dbReference>
<organism evidence="2">
    <name type="scientific">Streptomyces sp. R11</name>
    <dbReference type="NCBI Taxonomy" id="3238625"/>
    <lineage>
        <taxon>Bacteria</taxon>
        <taxon>Bacillati</taxon>
        <taxon>Actinomycetota</taxon>
        <taxon>Actinomycetes</taxon>
        <taxon>Kitasatosporales</taxon>
        <taxon>Streptomycetaceae</taxon>
        <taxon>Streptomyces</taxon>
    </lineage>
</organism>
<evidence type="ECO:0000313" key="2">
    <source>
        <dbReference type="EMBL" id="XDQ12336.1"/>
    </source>
</evidence>
<dbReference type="GO" id="GO:0017057">
    <property type="term" value="F:6-phosphogluconolactonase activity"/>
    <property type="evidence" value="ECO:0007669"/>
    <property type="project" value="TreeGrafter"/>
</dbReference>
<dbReference type="PANTHER" id="PTHR30344:SF1">
    <property type="entry name" value="6-PHOSPHOGLUCONOLACTONASE"/>
    <property type="match status" value="1"/>
</dbReference>
<reference evidence="2" key="1">
    <citation type="submission" date="2024-07" db="EMBL/GenBank/DDBJ databases">
        <authorList>
            <person name="Yu S.T."/>
        </authorList>
    </citation>
    <scope>NUCLEOTIDE SEQUENCE</scope>
    <source>
        <strain evidence="2">R11</strain>
    </source>
</reference>
<evidence type="ECO:0000256" key="1">
    <source>
        <dbReference type="ARBA" id="ARBA00005564"/>
    </source>
</evidence>
<dbReference type="AlphaFoldDB" id="A0AB39N4H2"/>
<dbReference type="EMBL" id="CP163432">
    <property type="protein sequence ID" value="XDQ12336.1"/>
    <property type="molecule type" value="Genomic_DNA"/>
</dbReference>
<accession>A0AB39N4H2</accession>
<sequence length="353" mass="35919">MDAAGGGTHTGRAFIGSFTSAGGLGIMEAAVDPATGALIETRVVDGVANPSYLAFEHTGAGSVLYAVSETTQGAVAAYDIASPVPRPICAPVAVHGEGPTHLAVARGHLLTANYESGNVTVLPLAADGTPQAASDVLRHEGRGPDPARQLGPHAHQVLPDPSGRWVLSVDLGTDSVRICSLDAQAGKLTLHGQTALPPGTGPRHLAFHPAGGHAYVLGELEPTVTMCRWDAAAGVLEPVGATSLFPDATPDAVSPSAPVVSHDGRHLWVAVRGTDTIAVLALDGAGEQADLVTSVPCGGRWPRDLVLHPSGRRLYAANEGSGDVTWLDVDSATGIPHRAGSLSVPAASNVVFV</sequence>
<comment type="similarity">
    <text evidence="1">Belongs to the cycloisomerase 2 family.</text>
</comment>
<dbReference type="InterPro" id="IPR019405">
    <property type="entry name" value="Lactonase_7-beta_prop"/>
</dbReference>
<dbReference type="GO" id="GO:0005829">
    <property type="term" value="C:cytosol"/>
    <property type="evidence" value="ECO:0007669"/>
    <property type="project" value="TreeGrafter"/>
</dbReference>
<name>A0AB39N4H2_9ACTN</name>
<protein>
    <submittedName>
        <fullName evidence="2">Lactonase family protein</fullName>
    </submittedName>
</protein>
<proteinExistence type="inferred from homology"/>
<dbReference type="InterPro" id="IPR011048">
    <property type="entry name" value="Haem_d1_sf"/>
</dbReference>
<dbReference type="PANTHER" id="PTHR30344">
    <property type="entry name" value="6-PHOSPHOGLUCONOLACTONASE-RELATED"/>
    <property type="match status" value="1"/>
</dbReference>
<dbReference type="SUPFAM" id="SSF51004">
    <property type="entry name" value="C-terminal (heme d1) domain of cytochrome cd1-nitrite reductase"/>
    <property type="match status" value="1"/>
</dbReference>
<dbReference type="Pfam" id="PF10282">
    <property type="entry name" value="Lactonase"/>
    <property type="match status" value="1"/>
</dbReference>
<dbReference type="Gene3D" id="2.130.10.10">
    <property type="entry name" value="YVTN repeat-like/Quinoprotein amine dehydrogenase"/>
    <property type="match status" value="1"/>
</dbReference>